<evidence type="ECO:0000256" key="1">
    <source>
        <dbReference type="ARBA" id="ARBA00005020"/>
    </source>
</evidence>
<comment type="caution">
    <text evidence="15">The sequence shown here is derived from an EMBL/GenBank/DDBJ whole genome shotgun (WGS) entry which is preliminary data.</text>
</comment>
<dbReference type="InterPro" id="IPR045308">
    <property type="entry name" value="UbiB_bact"/>
</dbReference>
<keyword evidence="9 13" id="KW-0418">Kinase</keyword>
<feature type="active site" description="Proton acceptor" evidence="13">
    <location>
        <position position="292"/>
    </location>
</feature>
<keyword evidence="11 13" id="KW-1133">Transmembrane helix</keyword>
<feature type="binding site" evidence="13">
    <location>
        <begin position="130"/>
        <end position="138"/>
    </location>
    <ligand>
        <name>ATP</name>
        <dbReference type="ChEBI" id="CHEBI:30616"/>
    </ligand>
</feature>
<evidence type="ECO:0000256" key="8">
    <source>
        <dbReference type="ARBA" id="ARBA00022741"/>
    </source>
</evidence>
<keyword evidence="8 13" id="KW-0547">Nucleotide-binding</keyword>
<dbReference type="InterPro" id="IPR004147">
    <property type="entry name" value="ABC1_dom"/>
</dbReference>
<keyword evidence="6 13" id="KW-0831">Ubiquinone biosynthesis</keyword>
<reference evidence="16" key="1">
    <citation type="journal article" date="2019" name="Int. J. Syst. Evol. Microbiol.">
        <title>The Global Catalogue of Microorganisms (GCM) 10K type strain sequencing project: providing services to taxonomists for standard genome sequencing and annotation.</title>
        <authorList>
            <consortium name="The Broad Institute Genomics Platform"/>
            <consortium name="The Broad Institute Genome Sequencing Center for Infectious Disease"/>
            <person name="Wu L."/>
            <person name="Ma J."/>
        </authorList>
    </citation>
    <scope>NUCLEOTIDE SEQUENCE [LARGE SCALE GENOMIC DNA]</scope>
    <source>
        <strain evidence="16">CGMCC 1.10992</strain>
    </source>
</reference>
<name>A0ABW4XKJ9_9GAMM</name>
<evidence type="ECO:0000256" key="13">
    <source>
        <dbReference type="HAMAP-Rule" id="MF_00414"/>
    </source>
</evidence>
<organism evidence="15 16">
    <name type="scientific">Corallincola platygyrae</name>
    <dbReference type="NCBI Taxonomy" id="1193278"/>
    <lineage>
        <taxon>Bacteria</taxon>
        <taxon>Pseudomonadati</taxon>
        <taxon>Pseudomonadota</taxon>
        <taxon>Gammaproteobacteria</taxon>
        <taxon>Alteromonadales</taxon>
        <taxon>Psychromonadaceae</taxon>
        <taxon>Corallincola</taxon>
    </lineage>
</organism>
<evidence type="ECO:0000256" key="4">
    <source>
        <dbReference type="ARBA" id="ARBA00022519"/>
    </source>
</evidence>
<comment type="similarity">
    <text evidence="13">Belongs to the ABC1 family. UbiB subfamily.</text>
</comment>
<evidence type="ECO:0000313" key="16">
    <source>
        <dbReference type="Proteomes" id="UP001597380"/>
    </source>
</evidence>
<keyword evidence="16" id="KW-1185">Reference proteome</keyword>
<dbReference type="RefSeq" id="WP_345341075.1">
    <property type="nucleotide sequence ID" value="NZ_BAABLI010000017.1"/>
</dbReference>
<evidence type="ECO:0000256" key="6">
    <source>
        <dbReference type="ARBA" id="ARBA00022688"/>
    </source>
</evidence>
<dbReference type="CDD" id="cd13972">
    <property type="entry name" value="UbiB"/>
    <property type="match status" value="1"/>
</dbReference>
<dbReference type="SUPFAM" id="SSF56112">
    <property type="entry name" value="Protein kinase-like (PK-like)"/>
    <property type="match status" value="1"/>
</dbReference>
<comment type="pathway">
    <text evidence="1 13">Cofactor biosynthesis; ubiquinone biosynthesis [regulation].</text>
</comment>
<feature type="transmembrane region" description="Helical" evidence="13">
    <location>
        <begin position="529"/>
        <end position="546"/>
    </location>
</feature>
<keyword evidence="12 13" id="KW-0472">Membrane</keyword>
<dbReference type="InterPro" id="IPR010232">
    <property type="entry name" value="UbiB"/>
</dbReference>
<feature type="binding site" evidence="13">
    <location>
        <position position="157"/>
    </location>
    <ligand>
        <name>ATP</name>
        <dbReference type="ChEBI" id="CHEBI:30616"/>
    </ligand>
</feature>
<keyword evidence="7 13" id="KW-0812">Transmembrane</keyword>
<evidence type="ECO:0000256" key="5">
    <source>
        <dbReference type="ARBA" id="ARBA00022679"/>
    </source>
</evidence>
<keyword evidence="10 13" id="KW-0067">ATP-binding</keyword>
<gene>
    <name evidence="13 15" type="primary">ubiB</name>
    <name evidence="15" type="ORF">ACFSJ3_08805</name>
</gene>
<comment type="subcellular location">
    <subcellularLocation>
        <location evidence="13">Cell membrane</location>
        <topology evidence="13">Multi-pass membrane protein</topology>
    </subcellularLocation>
</comment>
<comment type="function">
    <text evidence="13">Is probably a protein kinase regulator of UbiI activity which is involved in aerobic coenzyme Q (ubiquinone) biosynthesis.</text>
</comment>
<dbReference type="InterPro" id="IPR050154">
    <property type="entry name" value="UbiB_kinase"/>
</dbReference>
<feature type="domain" description="ABC1 atypical kinase-like" evidence="14">
    <location>
        <begin position="94"/>
        <end position="348"/>
    </location>
</feature>
<keyword evidence="4" id="KW-0997">Cell inner membrane</keyword>
<dbReference type="Pfam" id="PF03109">
    <property type="entry name" value="ABC1"/>
    <property type="match status" value="1"/>
</dbReference>
<dbReference type="NCBIfam" id="NF003404">
    <property type="entry name" value="PRK04750.1"/>
    <property type="match status" value="1"/>
</dbReference>
<evidence type="ECO:0000313" key="15">
    <source>
        <dbReference type="EMBL" id="MFD2096082.1"/>
    </source>
</evidence>
<evidence type="ECO:0000256" key="10">
    <source>
        <dbReference type="ARBA" id="ARBA00022840"/>
    </source>
</evidence>
<dbReference type="PANTHER" id="PTHR10566:SF113">
    <property type="entry name" value="PROTEIN ACTIVITY OF BC1 COMPLEX KINASE 7, CHLOROPLASTIC"/>
    <property type="match status" value="1"/>
</dbReference>
<evidence type="ECO:0000256" key="12">
    <source>
        <dbReference type="ARBA" id="ARBA00023136"/>
    </source>
</evidence>
<protein>
    <recommendedName>
        <fullName evidence="13">Probable protein kinase UbiB</fullName>
        <ecNumber evidence="13">2.7.-.-</ecNumber>
    </recommendedName>
    <alternativeName>
        <fullName evidence="13">Ubiquinone biosynthesis protein UbiB</fullName>
    </alternativeName>
</protein>
<dbReference type="Proteomes" id="UP001597380">
    <property type="component" value="Unassembled WGS sequence"/>
</dbReference>
<dbReference type="EMBL" id="JBHUHT010000011">
    <property type="protein sequence ID" value="MFD2096082.1"/>
    <property type="molecule type" value="Genomic_DNA"/>
</dbReference>
<feature type="transmembrane region" description="Helical" evidence="13">
    <location>
        <begin position="504"/>
        <end position="523"/>
    </location>
</feature>
<evidence type="ECO:0000256" key="2">
    <source>
        <dbReference type="ARBA" id="ARBA00009670"/>
    </source>
</evidence>
<dbReference type="InterPro" id="IPR011009">
    <property type="entry name" value="Kinase-like_dom_sf"/>
</dbReference>
<accession>A0ABW4XKJ9</accession>
<keyword evidence="15" id="KW-0830">Ubiquinone</keyword>
<comment type="caution">
    <text evidence="13">Lacks conserved residue(s) required for the propagation of feature annotation.</text>
</comment>
<comment type="similarity">
    <text evidence="2">Belongs to the protein kinase superfamily. ADCK protein kinase family.</text>
</comment>
<evidence type="ECO:0000256" key="7">
    <source>
        <dbReference type="ARBA" id="ARBA00022692"/>
    </source>
</evidence>
<sequence>MKVFGQFFRLYFIGATMLRFGIDKLIPQQRWPWYLKLCRATLFWLRNQHPDASDAKRLRMAMEALGPVFIKLGQMLSTRRDLLDDDYAKELALLQDQVAPFPGEQAQQLMEQALGGPLSNWFDDFDTAPLATASIAQVHTATLKSDEQGQPQKVVLKVIRPDIEKQILADLHWMETLAGLVALLLPDGKRLRPKEVIREYRKTILDELDLSREAANAIQLRRNFEGSDALYVPRVYSELCRTQLLVMERIYGIPVGDIEALEANGTNMKRLAERGVEVFFTQVFRDSFFHADMHPGNIFVAKEHPEDPLWIGIDCGIVGTLNREDKRYLAENFLAFFNRDYRKVAELHVDSGWVPLETDVDEFEVAIRTVCEPIFNKPLSEISFGHVLINLFNTARRFNMEVQPQLVLLQKTLLYIEGLGRQLYPQLDLWQTAKPFLENWMQEQLGVKALKRQLLENLPYWGEKLPQLPDLLFNNLQHAQQIIPTLERLSAQYHHQANRRQRGYFWLGTSAIALLATLALPWPAEQWQWLGWSVVIGCWIPAWWFSRR</sequence>
<dbReference type="PANTHER" id="PTHR10566">
    <property type="entry name" value="CHAPERONE-ACTIVITY OF BC1 COMPLEX CABC1 -RELATED"/>
    <property type="match status" value="1"/>
</dbReference>
<dbReference type="NCBIfam" id="TIGR01982">
    <property type="entry name" value="UbiB"/>
    <property type="match status" value="1"/>
</dbReference>
<keyword evidence="5 13" id="KW-0808">Transferase</keyword>
<dbReference type="HAMAP" id="MF_00414">
    <property type="entry name" value="UbiB"/>
    <property type="match status" value="1"/>
</dbReference>
<dbReference type="EC" id="2.7.-.-" evidence="13"/>
<keyword evidence="3 13" id="KW-1003">Cell membrane</keyword>
<evidence type="ECO:0000256" key="11">
    <source>
        <dbReference type="ARBA" id="ARBA00022989"/>
    </source>
</evidence>
<proteinExistence type="inferred from homology"/>
<evidence type="ECO:0000259" key="14">
    <source>
        <dbReference type="Pfam" id="PF03109"/>
    </source>
</evidence>
<evidence type="ECO:0000256" key="9">
    <source>
        <dbReference type="ARBA" id="ARBA00022777"/>
    </source>
</evidence>
<evidence type="ECO:0000256" key="3">
    <source>
        <dbReference type="ARBA" id="ARBA00022475"/>
    </source>
</evidence>